<comment type="caution">
    <text evidence="1">The sequence shown here is derived from an EMBL/GenBank/DDBJ whole genome shotgun (WGS) entry which is preliminary data.</text>
</comment>
<evidence type="ECO:0000313" key="2">
    <source>
        <dbReference type="Proteomes" id="UP000805193"/>
    </source>
</evidence>
<keyword evidence="2" id="KW-1185">Reference proteome</keyword>
<accession>A0AC60NV72</accession>
<sequence length="142" mass="15888">MSTLSLVVPKEYGYVVLVGVGSTLVNMWLSFRVGKARRLYDVKYPAMYSDTNIVFNCIQRSHQNFLEYYPQFLMVLFLGGIEYPRLAAASGVVFLAGRIVYALGYSTGDPAKRMRGGFQYFGLLTLLGLSVRLGVRMLGLVH</sequence>
<proteinExistence type="predicted"/>
<organism evidence="1 2">
    <name type="scientific">Ixodes persulcatus</name>
    <name type="common">Taiga tick</name>
    <dbReference type="NCBI Taxonomy" id="34615"/>
    <lineage>
        <taxon>Eukaryota</taxon>
        <taxon>Metazoa</taxon>
        <taxon>Ecdysozoa</taxon>
        <taxon>Arthropoda</taxon>
        <taxon>Chelicerata</taxon>
        <taxon>Arachnida</taxon>
        <taxon>Acari</taxon>
        <taxon>Parasitiformes</taxon>
        <taxon>Ixodida</taxon>
        <taxon>Ixodoidea</taxon>
        <taxon>Ixodidae</taxon>
        <taxon>Ixodinae</taxon>
        <taxon>Ixodes</taxon>
    </lineage>
</organism>
<name>A0AC60NV72_IXOPE</name>
<dbReference type="Proteomes" id="UP000805193">
    <property type="component" value="Unassembled WGS sequence"/>
</dbReference>
<protein>
    <submittedName>
        <fullName evidence="1">Uncharacterized protein</fullName>
    </submittedName>
</protein>
<gene>
    <name evidence="1" type="ORF">HPB47_011916</name>
</gene>
<evidence type="ECO:0000313" key="1">
    <source>
        <dbReference type="EMBL" id="KAG0410975.1"/>
    </source>
</evidence>
<dbReference type="EMBL" id="JABSTQ010011470">
    <property type="protein sequence ID" value="KAG0410975.1"/>
    <property type="molecule type" value="Genomic_DNA"/>
</dbReference>
<reference evidence="1 2" key="1">
    <citation type="journal article" date="2020" name="Cell">
        <title>Large-Scale Comparative Analyses of Tick Genomes Elucidate Their Genetic Diversity and Vector Capacities.</title>
        <authorList>
            <consortium name="Tick Genome and Microbiome Consortium (TIGMIC)"/>
            <person name="Jia N."/>
            <person name="Wang J."/>
            <person name="Shi W."/>
            <person name="Du L."/>
            <person name="Sun Y."/>
            <person name="Zhan W."/>
            <person name="Jiang J.F."/>
            <person name="Wang Q."/>
            <person name="Zhang B."/>
            <person name="Ji P."/>
            <person name="Bell-Sakyi L."/>
            <person name="Cui X.M."/>
            <person name="Yuan T.T."/>
            <person name="Jiang B.G."/>
            <person name="Yang W.F."/>
            <person name="Lam T.T."/>
            <person name="Chang Q.C."/>
            <person name="Ding S.J."/>
            <person name="Wang X.J."/>
            <person name="Zhu J.G."/>
            <person name="Ruan X.D."/>
            <person name="Zhao L."/>
            <person name="Wei J.T."/>
            <person name="Ye R.Z."/>
            <person name="Que T.C."/>
            <person name="Du C.H."/>
            <person name="Zhou Y.H."/>
            <person name="Cheng J.X."/>
            <person name="Dai P.F."/>
            <person name="Guo W.B."/>
            <person name="Han X.H."/>
            <person name="Huang E.J."/>
            <person name="Li L.F."/>
            <person name="Wei W."/>
            <person name="Gao Y.C."/>
            <person name="Liu J.Z."/>
            <person name="Shao H.Z."/>
            <person name="Wang X."/>
            <person name="Wang C.C."/>
            <person name="Yang T.C."/>
            <person name="Huo Q.B."/>
            <person name="Li W."/>
            <person name="Chen H.Y."/>
            <person name="Chen S.E."/>
            <person name="Zhou L.G."/>
            <person name="Ni X.B."/>
            <person name="Tian J.H."/>
            <person name="Sheng Y."/>
            <person name="Liu T."/>
            <person name="Pan Y.S."/>
            <person name="Xia L.Y."/>
            <person name="Li J."/>
            <person name="Zhao F."/>
            <person name="Cao W.C."/>
        </authorList>
    </citation>
    <scope>NUCLEOTIDE SEQUENCE [LARGE SCALE GENOMIC DNA]</scope>
    <source>
        <strain evidence="1">Iper-2018</strain>
    </source>
</reference>